<dbReference type="GO" id="GO:0046872">
    <property type="term" value="F:metal ion binding"/>
    <property type="evidence" value="ECO:0007669"/>
    <property type="project" value="UniProtKB-KW"/>
</dbReference>
<evidence type="ECO:0000256" key="5">
    <source>
        <dbReference type="ARBA" id="ARBA00022989"/>
    </source>
</evidence>
<feature type="transmembrane region" description="Helical" evidence="8">
    <location>
        <begin position="215"/>
        <end position="236"/>
    </location>
</feature>
<keyword evidence="6 8" id="KW-0472">Membrane</keyword>
<evidence type="ECO:0000256" key="6">
    <source>
        <dbReference type="ARBA" id="ARBA00023136"/>
    </source>
</evidence>
<keyword evidence="7" id="KW-0479">Metal-binding</keyword>
<keyword evidence="7" id="KW-0460">Magnesium</keyword>
<evidence type="ECO:0000313" key="10">
    <source>
        <dbReference type="Proteomes" id="UP000198951"/>
    </source>
</evidence>
<feature type="transmembrane region" description="Helical" evidence="8">
    <location>
        <begin position="137"/>
        <end position="156"/>
    </location>
</feature>
<dbReference type="GO" id="GO:0005886">
    <property type="term" value="C:plasma membrane"/>
    <property type="evidence" value="ECO:0007669"/>
    <property type="project" value="UniProtKB-SubCell"/>
</dbReference>
<dbReference type="GO" id="GO:0044038">
    <property type="term" value="P:cell wall macromolecule biosynthetic process"/>
    <property type="evidence" value="ECO:0007669"/>
    <property type="project" value="TreeGrafter"/>
</dbReference>
<dbReference type="GO" id="GO:0009103">
    <property type="term" value="P:lipopolysaccharide biosynthetic process"/>
    <property type="evidence" value="ECO:0007669"/>
    <property type="project" value="TreeGrafter"/>
</dbReference>
<feature type="transmembrane region" description="Helical" evidence="8">
    <location>
        <begin position="113"/>
        <end position="130"/>
    </location>
</feature>
<feature type="binding site" evidence="7">
    <location>
        <position position="190"/>
    </location>
    <ligand>
        <name>Mg(2+)</name>
        <dbReference type="ChEBI" id="CHEBI:18420"/>
    </ligand>
</feature>
<dbReference type="GO" id="GO:0071555">
    <property type="term" value="P:cell wall organization"/>
    <property type="evidence" value="ECO:0007669"/>
    <property type="project" value="TreeGrafter"/>
</dbReference>
<keyword evidence="3 9" id="KW-0808">Transferase</keyword>
<dbReference type="PANTHER" id="PTHR22926">
    <property type="entry name" value="PHOSPHO-N-ACETYLMURAMOYL-PENTAPEPTIDE-TRANSFERASE"/>
    <property type="match status" value="1"/>
</dbReference>
<dbReference type="PANTHER" id="PTHR22926:SF3">
    <property type="entry name" value="UNDECAPRENYL-PHOSPHATE ALPHA-N-ACETYLGLUCOSAMINYL 1-PHOSPHATE TRANSFERASE"/>
    <property type="match status" value="1"/>
</dbReference>
<dbReference type="Pfam" id="PF00953">
    <property type="entry name" value="Glycos_transf_4"/>
    <property type="match status" value="1"/>
</dbReference>
<dbReference type="STRING" id="150146.SAMN05443667_110135"/>
<evidence type="ECO:0000256" key="4">
    <source>
        <dbReference type="ARBA" id="ARBA00022692"/>
    </source>
</evidence>
<evidence type="ECO:0000256" key="8">
    <source>
        <dbReference type="SAM" id="Phobius"/>
    </source>
</evidence>
<feature type="transmembrane region" description="Helical" evidence="8">
    <location>
        <begin position="288"/>
        <end position="311"/>
    </location>
</feature>
<feature type="transmembrane region" description="Helical" evidence="8">
    <location>
        <begin position="42"/>
        <end position="60"/>
    </location>
</feature>
<keyword evidence="4 8" id="KW-0812">Transmembrane</keyword>
<evidence type="ECO:0000313" key="9">
    <source>
        <dbReference type="EMBL" id="SEA87402.1"/>
    </source>
</evidence>
<feature type="transmembrane region" description="Helical" evidence="8">
    <location>
        <begin position="162"/>
        <end position="180"/>
    </location>
</feature>
<feature type="transmembrane region" description="Helical" evidence="8">
    <location>
        <begin position="187"/>
        <end position="209"/>
    </location>
</feature>
<dbReference type="RefSeq" id="WP_091091754.1">
    <property type="nucleotide sequence ID" value="NZ_FNRD01000010.1"/>
</dbReference>
<keyword evidence="5 8" id="KW-1133">Transmembrane helix</keyword>
<evidence type="ECO:0000256" key="3">
    <source>
        <dbReference type="ARBA" id="ARBA00022679"/>
    </source>
</evidence>
<evidence type="ECO:0000256" key="1">
    <source>
        <dbReference type="ARBA" id="ARBA00004651"/>
    </source>
</evidence>
<accession>A0A1H4ET20</accession>
<feature type="binding site" evidence="7">
    <location>
        <position position="132"/>
    </location>
    <ligand>
        <name>Mg(2+)</name>
        <dbReference type="ChEBI" id="CHEBI:18420"/>
    </ligand>
</feature>
<evidence type="ECO:0000256" key="7">
    <source>
        <dbReference type="PIRSR" id="PIRSR600715-1"/>
    </source>
</evidence>
<reference evidence="10" key="1">
    <citation type="submission" date="2016-10" db="EMBL/GenBank/DDBJ databases">
        <authorList>
            <person name="Varghese N."/>
            <person name="Submissions S."/>
        </authorList>
    </citation>
    <scope>NUCLEOTIDE SEQUENCE [LARGE SCALE GENOMIC DNA]</scope>
    <source>
        <strain evidence="10">DSM 22376</strain>
    </source>
</reference>
<protein>
    <submittedName>
        <fullName evidence="9">UDP-N-acetylmuramyl pentapeptide phosphotransferase/UDP-N-acetylglucosamine-1-phosphate transferase</fullName>
    </submittedName>
</protein>
<dbReference type="EMBL" id="FNRD01000010">
    <property type="protein sequence ID" value="SEA87402.1"/>
    <property type="molecule type" value="Genomic_DNA"/>
</dbReference>
<dbReference type="Proteomes" id="UP000198951">
    <property type="component" value="Unassembled WGS sequence"/>
</dbReference>
<organism evidence="9 10">
    <name type="scientific">Flavobacterium gillisiae</name>
    <dbReference type="NCBI Taxonomy" id="150146"/>
    <lineage>
        <taxon>Bacteria</taxon>
        <taxon>Pseudomonadati</taxon>
        <taxon>Bacteroidota</taxon>
        <taxon>Flavobacteriia</taxon>
        <taxon>Flavobacteriales</taxon>
        <taxon>Flavobacteriaceae</taxon>
        <taxon>Flavobacterium</taxon>
    </lineage>
</organism>
<sequence length="322" mass="36110">MPYIQYLVLFVALVAIELFYFKIADKYNIIDKPNSRSSHTSITLRGGGVIFPIAILIAFFLDYVSWEISLAVVLVALVSFIDDIKPLSQLPRFASHVGAVLLVFYDLNLFSEVIWLLPIVFVLLIGWVNAFNFMDGINGITVLYSLVAIVSFAYLPVNAANLPLLITMGLSCIVFGIFNLRKKAKTFAGDVGSISMALFLGYFMIKTIIESGQLAYILFFSVYGIDAIITIINRLLKRENIFQPHRSHLYQYLANEMGYSHVAVSIIYAVLQLGVNAIIIYLDTNGSLSLYFAGGFLLLMTLVYLGVRAYIIRQLRFKKSMV</sequence>
<gene>
    <name evidence="9" type="ORF">SAMN05443667_110135</name>
</gene>
<comment type="subcellular location">
    <subcellularLocation>
        <location evidence="1">Cell membrane</location>
        <topology evidence="1">Multi-pass membrane protein</topology>
    </subcellularLocation>
</comment>
<keyword evidence="2" id="KW-1003">Cell membrane</keyword>
<dbReference type="InterPro" id="IPR000715">
    <property type="entry name" value="Glycosyl_transferase_4"/>
</dbReference>
<comment type="cofactor">
    <cofactor evidence="7">
        <name>Mg(2+)</name>
        <dbReference type="ChEBI" id="CHEBI:18420"/>
    </cofactor>
</comment>
<feature type="transmembrane region" description="Helical" evidence="8">
    <location>
        <begin position="257"/>
        <end position="282"/>
    </location>
</feature>
<dbReference type="OrthoDB" id="9783652at2"/>
<evidence type="ECO:0000256" key="2">
    <source>
        <dbReference type="ARBA" id="ARBA00022475"/>
    </source>
</evidence>
<proteinExistence type="predicted"/>
<dbReference type="CDD" id="cd06854">
    <property type="entry name" value="GT_WbpL_WbcO_like"/>
    <property type="match status" value="1"/>
</dbReference>
<name>A0A1H4ET20_9FLAO</name>
<keyword evidence="10" id="KW-1185">Reference proteome</keyword>
<feature type="transmembrane region" description="Helical" evidence="8">
    <location>
        <begin position="6"/>
        <end position="21"/>
    </location>
</feature>
<dbReference type="AlphaFoldDB" id="A0A1H4ET20"/>
<dbReference type="GO" id="GO:0016780">
    <property type="term" value="F:phosphotransferase activity, for other substituted phosphate groups"/>
    <property type="evidence" value="ECO:0007669"/>
    <property type="project" value="InterPro"/>
</dbReference>